<dbReference type="Pfam" id="PF13411">
    <property type="entry name" value="MerR_1"/>
    <property type="match status" value="1"/>
</dbReference>
<dbReference type="SMART" id="SM00422">
    <property type="entry name" value="HTH_MERR"/>
    <property type="match status" value="1"/>
</dbReference>
<evidence type="ECO:0000259" key="2">
    <source>
        <dbReference type="PROSITE" id="PS50937"/>
    </source>
</evidence>
<dbReference type="OrthoDB" id="9801841at2"/>
<dbReference type="InterPro" id="IPR009061">
    <property type="entry name" value="DNA-bd_dom_put_sf"/>
</dbReference>
<evidence type="ECO:0000256" key="1">
    <source>
        <dbReference type="ARBA" id="ARBA00023125"/>
    </source>
</evidence>
<dbReference type="InterPro" id="IPR001932">
    <property type="entry name" value="PPM-type_phosphatase-like_dom"/>
</dbReference>
<dbReference type="PANTHER" id="PTHR30204">
    <property type="entry name" value="REDOX-CYCLING DRUG-SENSING TRANSCRIPTIONAL ACTIVATOR SOXR"/>
    <property type="match status" value="1"/>
</dbReference>
<evidence type="ECO:0000259" key="3">
    <source>
        <dbReference type="PROSITE" id="PS51746"/>
    </source>
</evidence>
<keyword evidence="5" id="KW-1185">Reference proteome</keyword>
<dbReference type="SUPFAM" id="SSF81606">
    <property type="entry name" value="PP2C-like"/>
    <property type="match status" value="1"/>
</dbReference>
<name>A0A4R2JXV0_9PSEU</name>
<dbReference type="SMART" id="SM00332">
    <property type="entry name" value="PP2Cc"/>
    <property type="match status" value="1"/>
</dbReference>
<reference evidence="4 5" key="1">
    <citation type="submission" date="2019-03" db="EMBL/GenBank/DDBJ databases">
        <title>Genomic Encyclopedia of Type Strains, Phase IV (KMG-IV): sequencing the most valuable type-strain genomes for metagenomic binning, comparative biology and taxonomic classification.</title>
        <authorList>
            <person name="Goeker M."/>
        </authorList>
    </citation>
    <scope>NUCLEOTIDE SEQUENCE [LARGE SCALE GENOMIC DNA]</scope>
    <source>
        <strain evidence="4 5">DSM 45934</strain>
    </source>
</reference>
<dbReference type="CDD" id="cd00143">
    <property type="entry name" value="PP2Cc"/>
    <property type="match status" value="1"/>
</dbReference>
<dbReference type="Gene3D" id="1.10.1660.10">
    <property type="match status" value="1"/>
</dbReference>
<feature type="domain" description="HTH merR-type" evidence="2">
    <location>
        <begin position="7"/>
        <end position="77"/>
    </location>
</feature>
<dbReference type="GO" id="GO:0003700">
    <property type="term" value="F:DNA-binding transcription factor activity"/>
    <property type="evidence" value="ECO:0007669"/>
    <property type="project" value="InterPro"/>
</dbReference>
<comment type="caution">
    <text evidence="4">The sequence shown here is derived from an EMBL/GenBank/DDBJ whole genome shotgun (WGS) entry which is preliminary data.</text>
</comment>
<dbReference type="EMBL" id="SLWS01000001">
    <property type="protein sequence ID" value="TCO65403.1"/>
    <property type="molecule type" value="Genomic_DNA"/>
</dbReference>
<dbReference type="SUPFAM" id="SSF46955">
    <property type="entry name" value="Putative DNA-binding domain"/>
    <property type="match status" value="1"/>
</dbReference>
<proteinExistence type="predicted"/>
<evidence type="ECO:0000313" key="4">
    <source>
        <dbReference type="EMBL" id="TCO65403.1"/>
    </source>
</evidence>
<feature type="domain" description="PPM-type phosphatase" evidence="3">
    <location>
        <begin position="127"/>
        <end position="352"/>
    </location>
</feature>
<organism evidence="4 5">
    <name type="scientific">Actinocrispum wychmicini</name>
    <dbReference type="NCBI Taxonomy" id="1213861"/>
    <lineage>
        <taxon>Bacteria</taxon>
        <taxon>Bacillati</taxon>
        <taxon>Actinomycetota</taxon>
        <taxon>Actinomycetes</taxon>
        <taxon>Pseudonocardiales</taxon>
        <taxon>Pseudonocardiaceae</taxon>
        <taxon>Actinocrispum</taxon>
    </lineage>
</organism>
<dbReference type="InterPro" id="IPR047057">
    <property type="entry name" value="MerR_fam"/>
</dbReference>
<dbReference type="SMART" id="SM00331">
    <property type="entry name" value="PP2C_SIG"/>
    <property type="match status" value="1"/>
</dbReference>
<gene>
    <name evidence="4" type="ORF">EV192_1011195</name>
</gene>
<dbReference type="InterPro" id="IPR000551">
    <property type="entry name" value="MerR-type_HTH_dom"/>
</dbReference>
<dbReference type="PROSITE" id="PS50937">
    <property type="entry name" value="HTH_MERR_2"/>
    <property type="match status" value="1"/>
</dbReference>
<sequence>MRRVSKLLSIGEFARATGLTPKALRLYDELALLAPARVDPVSGYRYYQPEQLDQARLVAWLRRIGLPLARIRVICGLTPLAAASEVAAYWRETESDHAARRDLVTSLINRLSRKDTTMVGERQLSIRYAVGTDRGLVRPHNQDTAYADNQLLAVADGFGPTGHNASWTAVGALRSALAQGDLLNMLTEAAVAARDSVRARVGDTPDGSGTTLTALVWSGTQLGLVHIGDSRVYLLRDGELFQITHDHTVVQTMIDEGKLTPEEAASHPDRALLVRAFTDNAELTEPQIHLHEAQAGDRYLLCSDGLHTVVSRDTLVSILTSHTSPDHAVAELVAQANHSGGPDNIACVVAHLDAA</sequence>
<dbReference type="GO" id="GO:0003677">
    <property type="term" value="F:DNA binding"/>
    <property type="evidence" value="ECO:0007669"/>
    <property type="project" value="UniProtKB-KW"/>
</dbReference>
<dbReference type="PANTHER" id="PTHR30204:SF97">
    <property type="entry name" value="MERR FAMILY REGULATORY PROTEIN"/>
    <property type="match status" value="1"/>
</dbReference>
<dbReference type="Proteomes" id="UP000295680">
    <property type="component" value="Unassembled WGS sequence"/>
</dbReference>
<dbReference type="InterPro" id="IPR036457">
    <property type="entry name" value="PPM-type-like_dom_sf"/>
</dbReference>
<protein>
    <submittedName>
        <fullName evidence="4">Protein phosphatase</fullName>
    </submittedName>
</protein>
<dbReference type="Gene3D" id="3.60.40.10">
    <property type="entry name" value="PPM-type phosphatase domain"/>
    <property type="match status" value="1"/>
</dbReference>
<evidence type="ECO:0000313" key="5">
    <source>
        <dbReference type="Proteomes" id="UP000295680"/>
    </source>
</evidence>
<accession>A0A4R2JXV0</accession>
<keyword evidence="1" id="KW-0238">DNA-binding</keyword>
<dbReference type="CDD" id="cd01107">
    <property type="entry name" value="HTH_BmrR"/>
    <property type="match status" value="1"/>
</dbReference>
<dbReference type="Pfam" id="PF13672">
    <property type="entry name" value="PP2C_2"/>
    <property type="match status" value="1"/>
</dbReference>
<dbReference type="PROSITE" id="PS51746">
    <property type="entry name" value="PPM_2"/>
    <property type="match status" value="1"/>
</dbReference>
<dbReference type="AlphaFoldDB" id="A0A4R2JXV0"/>